<dbReference type="PANTHER" id="PTHR43805">
    <property type="entry name" value="GLYCEROPHOSPHORYL DIESTER PHOSPHODIESTERASE"/>
    <property type="match status" value="1"/>
</dbReference>
<dbReference type="GO" id="GO:0006629">
    <property type="term" value="P:lipid metabolic process"/>
    <property type="evidence" value="ECO:0007669"/>
    <property type="project" value="InterPro"/>
</dbReference>
<feature type="domain" description="GP-PDE" evidence="1">
    <location>
        <begin position="1"/>
        <end position="199"/>
    </location>
</feature>
<dbReference type="Gene3D" id="3.20.20.190">
    <property type="entry name" value="Phosphatidylinositol (PI) phosphodiesterase"/>
    <property type="match status" value="1"/>
</dbReference>
<dbReference type="GO" id="GO:0008081">
    <property type="term" value="F:phosphoric diester hydrolase activity"/>
    <property type="evidence" value="ECO:0007669"/>
    <property type="project" value="InterPro"/>
</dbReference>
<dbReference type="EMBL" id="AAYY01000004">
    <property type="protein sequence ID" value="EDP44019.1"/>
    <property type="molecule type" value="Genomic_DNA"/>
</dbReference>
<dbReference type="Proteomes" id="UP000008837">
    <property type="component" value="Unassembled WGS sequence"/>
</dbReference>
<dbReference type="STRING" id="425265.A8PXE0"/>
<organism evidence="2 3">
    <name type="scientific">Malassezia globosa (strain ATCC MYA-4612 / CBS 7966)</name>
    <name type="common">Dandruff-associated fungus</name>
    <dbReference type="NCBI Taxonomy" id="425265"/>
    <lineage>
        <taxon>Eukaryota</taxon>
        <taxon>Fungi</taxon>
        <taxon>Dikarya</taxon>
        <taxon>Basidiomycota</taxon>
        <taxon>Ustilaginomycotina</taxon>
        <taxon>Malasseziomycetes</taxon>
        <taxon>Malasseziales</taxon>
        <taxon>Malasseziaceae</taxon>
        <taxon>Malassezia</taxon>
    </lineage>
</organism>
<keyword evidence="3" id="KW-1185">Reference proteome</keyword>
<dbReference type="Pfam" id="PF03009">
    <property type="entry name" value="GDPD"/>
    <property type="match status" value="1"/>
</dbReference>
<dbReference type="InterPro" id="IPR017946">
    <property type="entry name" value="PLC-like_Pdiesterase_TIM-brl"/>
</dbReference>
<dbReference type="FunCoup" id="A8PXE0">
    <property type="interactions" value="75"/>
</dbReference>
<dbReference type="GeneID" id="5855540"/>
<comment type="caution">
    <text evidence="2">The sequence shown here is derived from an EMBL/GenBank/DDBJ whole genome shotgun (WGS) entry which is preliminary data.</text>
</comment>
<dbReference type="VEuPathDB" id="FungiDB:MGL_1416"/>
<dbReference type="OrthoDB" id="1058301at2759"/>
<name>A8PXE0_MALGO</name>
<proteinExistence type="predicted"/>
<dbReference type="RefSeq" id="XP_001731233.1">
    <property type="nucleotide sequence ID" value="XM_001731181.1"/>
</dbReference>
<accession>A8PXE0</accession>
<protein>
    <recommendedName>
        <fullName evidence="1">GP-PDE domain-containing protein</fullName>
    </recommendedName>
</protein>
<dbReference type="InParanoid" id="A8PXE0"/>
<dbReference type="SUPFAM" id="SSF51695">
    <property type="entry name" value="PLC-like phosphodiesterases"/>
    <property type="match status" value="1"/>
</dbReference>
<dbReference type="KEGG" id="mgl:MGL_1416"/>
<dbReference type="InterPro" id="IPR030395">
    <property type="entry name" value="GP_PDE_dom"/>
</dbReference>
<dbReference type="PANTHER" id="PTHR43805:SF1">
    <property type="entry name" value="GP-PDE DOMAIN-CONTAINING PROTEIN"/>
    <property type="match status" value="1"/>
</dbReference>
<dbReference type="PROSITE" id="PS51704">
    <property type="entry name" value="GP_PDE"/>
    <property type="match status" value="1"/>
</dbReference>
<evidence type="ECO:0000313" key="2">
    <source>
        <dbReference type="EMBL" id="EDP44019.1"/>
    </source>
</evidence>
<dbReference type="OMA" id="RTTKEPK"/>
<reference evidence="2 3" key="1">
    <citation type="journal article" date="2007" name="Proc. Natl. Acad. Sci. U.S.A.">
        <title>Dandruff-associated Malassezia genomes reveal convergent and divergent virulence traits shared with plant and human fungal pathogens.</title>
        <authorList>
            <person name="Xu J."/>
            <person name="Saunders C.W."/>
            <person name="Hu P."/>
            <person name="Grant R.A."/>
            <person name="Boekhout T."/>
            <person name="Kuramae E.E."/>
            <person name="Kronstad J.W."/>
            <person name="Deangelis Y.M."/>
            <person name="Reeder N.L."/>
            <person name="Johnstone K.R."/>
            <person name="Leland M."/>
            <person name="Fieno A.M."/>
            <person name="Begley W.M."/>
            <person name="Sun Y."/>
            <person name="Lacey M.P."/>
            <person name="Chaudhary T."/>
            <person name="Keough T."/>
            <person name="Chu L."/>
            <person name="Sears R."/>
            <person name="Yuan B."/>
            <person name="Dawson T.L.Jr."/>
        </authorList>
    </citation>
    <scope>NUCLEOTIDE SEQUENCE [LARGE SCALE GENOMIC DNA]</scope>
    <source>
        <strain evidence="3">ATCC MYA-4612 / CBS 7966</strain>
    </source>
</reference>
<sequence length="211" mass="24384">MFHDMTLDRTTNGHGLISEHKYFGENGLEHVRTLEKPVQQIPRFEELCTLLMKPENRHVKLNVDIKPNNDAERLFRIMGETVRKFPEHEKELAPRLILGLWHPKFIAPAKKYVPSLRRAYIGASPADARRFFWNDCDAFSICFAALVGSEGQRFLREARAANKDVMVWTVNRKDEMIQATKWGVKAILTDYTADLHKLRDEMTGTYAMPVA</sequence>
<evidence type="ECO:0000259" key="1">
    <source>
        <dbReference type="PROSITE" id="PS51704"/>
    </source>
</evidence>
<dbReference type="AlphaFoldDB" id="A8PXE0"/>
<evidence type="ECO:0000313" key="3">
    <source>
        <dbReference type="Proteomes" id="UP000008837"/>
    </source>
</evidence>
<gene>
    <name evidence="2" type="ORF">MGL_1416</name>
</gene>